<organism evidence="3 4">
    <name type="scientific">Methanolobus halotolerans</name>
    <dbReference type="NCBI Taxonomy" id="2052935"/>
    <lineage>
        <taxon>Archaea</taxon>
        <taxon>Methanobacteriati</taxon>
        <taxon>Methanobacteriota</taxon>
        <taxon>Stenosarchaea group</taxon>
        <taxon>Methanomicrobia</taxon>
        <taxon>Methanosarcinales</taxon>
        <taxon>Methanosarcinaceae</taxon>
        <taxon>Methanolobus</taxon>
    </lineage>
</organism>
<dbReference type="InterPro" id="IPR041698">
    <property type="entry name" value="Methyltransf_25"/>
</dbReference>
<dbReference type="GO" id="GO:0032259">
    <property type="term" value="P:methylation"/>
    <property type="evidence" value="ECO:0007669"/>
    <property type="project" value="UniProtKB-KW"/>
</dbReference>
<evidence type="ECO:0000256" key="1">
    <source>
        <dbReference type="ARBA" id="ARBA00022679"/>
    </source>
</evidence>
<dbReference type="GO" id="GO:0008168">
    <property type="term" value="F:methyltransferase activity"/>
    <property type="evidence" value="ECO:0007669"/>
    <property type="project" value="UniProtKB-KW"/>
</dbReference>
<comment type="caution">
    <text evidence="3">The sequence shown here is derived from an EMBL/GenBank/DDBJ whole genome shotgun (WGS) entry which is preliminary data.</text>
</comment>
<dbReference type="SUPFAM" id="SSF53335">
    <property type="entry name" value="S-adenosyl-L-methionine-dependent methyltransferases"/>
    <property type="match status" value="1"/>
</dbReference>
<dbReference type="Gene3D" id="3.40.50.150">
    <property type="entry name" value="Vaccinia Virus protein VP39"/>
    <property type="match status" value="1"/>
</dbReference>
<evidence type="ECO:0000313" key="4">
    <source>
        <dbReference type="Proteomes" id="UP000297295"/>
    </source>
</evidence>
<evidence type="ECO:0000259" key="2">
    <source>
        <dbReference type="Pfam" id="PF13649"/>
    </source>
</evidence>
<evidence type="ECO:0000313" key="3">
    <source>
        <dbReference type="EMBL" id="TGC08714.1"/>
    </source>
</evidence>
<keyword evidence="3" id="KW-0489">Methyltransferase</keyword>
<dbReference type="PANTHER" id="PTHR43861">
    <property type="entry name" value="TRANS-ACONITATE 2-METHYLTRANSFERASE-RELATED"/>
    <property type="match status" value="1"/>
</dbReference>
<keyword evidence="4" id="KW-1185">Reference proteome</keyword>
<protein>
    <submittedName>
        <fullName evidence="3">SAM-dependent methyltransferase</fullName>
    </submittedName>
</protein>
<dbReference type="EMBL" id="PGGK01000008">
    <property type="protein sequence ID" value="TGC08714.1"/>
    <property type="molecule type" value="Genomic_DNA"/>
</dbReference>
<name>A0A4E0PUQ9_9EURY</name>
<sequence>MHIIRENKDVTSEDDKWIQEDLSMNKEILKEQRGHWENVFSNNCSKFGEKPSESAVWAAELFKEEGRKKILELGAGQGRDTLFFARNGFEVCSLDYSEKGIRTIEQKIRDNELSEHVKTLCHDVRKNLPYEDGTFDACYSHMLYCMPLTIAELEYISREIRRVLSPGGLNIFTTRHTEDPKYKTGTHRCEDMWEIEGGFIVHFLSKEKISHLSEGYDIICIREFDEGSLPKKLFMVTLRKK</sequence>
<dbReference type="InterPro" id="IPR029063">
    <property type="entry name" value="SAM-dependent_MTases_sf"/>
</dbReference>
<dbReference type="Pfam" id="PF13649">
    <property type="entry name" value="Methyltransf_25"/>
    <property type="match status" value="1"/>
</dbReference>
<dbReference type="Proteomes" id="UP000297295">
    <property type="component" value="Unassembled WGS sequence"/>
</dbReference>
<dbReference type="AlphaFoldDB" id="A0A4E0PUQ9"/>
<reference evidence="3 4" key="1">
    <citation type="submission" date="2017-11" db="EMBL/GenBank/DDBJ databases">
        <title>Isolation and Characterization of Methanogenic Archaea from Saline Meromictic Lake at Siberia.</title>
        <authorList>
            <person name="Shen Y."/>
            <person name="Huang H.-H."/>
            <person name="Lai M.-C."/>
            <person name="Chen S.-C."/>
        </authorList>
    </citation>
    <scope>NUCLEOTIDE SEQUENCE [LARGE SCALE GENOMIC DNA]</scope>
    <source>
        <strain evidence="3 4">SY-01</strain>
    </source>
</reference>
<feature type="domain" description="Methyltransferase" evidence="2">
    <location>
        <begin position="70"/>
        <end position="168"/>
    </location>
</feature>
<proteinExistence type="predicted"/>
<gene>
    <name evidence="3" type="ORF">CUN85_08540</name>
</gene>
<accession>A0A4E0PUQ9</accession>
<keyword evidence="1 3" id="KW-0808">Transferase</keyword>
<dbReference type="CDD" id="cd02440">
    <property type="entry name" value="AdoMet_MTases"/>
    <property type="match status" value="1"/>
</dbReference>